<sequence>MKRQSPFHLFVNCRFAKAAWGAASWTRVGQSAHNFMEWLEIVFRTLKSEDLEKFVFRCWGLWNERNPRVWNWAHMERLQVMEKTRNFVKGWPKVQRPELFSCKRVLRLITGGSDR</sequence>
<comment type="caution">
    <text evidence="1">The sequence shown here is derived from an EMBL/GenBank/DDBJ whole genome shotgun (WGS) entry which is preliminary data.</text>
</comment>
<reference evidence="1" key="1">
    <citation type="submission" date="2022-07" db="EMBL/GenBank/DDBJ databases">
        <authorList>
            <person name="Macas J."/>
            <person name="Novak P."/>
            <person name="Neumann P."/>
        </authorList>
    </citation>
    <scope>NUCLEOTIDE SEQUENCE</scope>
</reference>
<evidence type="ECO:0008006" key="3">
    <source>
        <dbReference type="Google" id="ProtNLM"/>
    </source>
</evidence>
<evidence type="ECO:0000313" key="1">
    <source>
        <dbReference type="EMBL" id="CAH9108650.1"/>
    </source>
</evidence>
<keyword evidence="2" id="KW-1185">Reference proteome</keyword>
<protein>
    <recommendedName>
        <fullName evidence="3">Reverse transcriptase zinc-binding domain-containing protein</fullName>
    </recommendedName>
</protein>
<organism evidence="1 2">
    <name type="scientific">Cuscuta epithymum</name>
    <dbReference type="NCBI Taxonomy" id="186058"/>
    <lineage>
        <taxon>Eukaryota</taxon>
        <taxon>Viridiplantae</taxon>
        <taxon>Streptophyta</taxon>
        <taxon>Embryophyta</taxon>
        <taxon>Tracheophyta</taxon>
        <taxon>Spermatophyta</taxon>
        <taxon>Magnoliopsida</taxon>
        <taxon>eudicotyledons</taxon>
        <taxon>Gunneridae</taxon>
        <taxon>Pentapetalae</taxon>
        <taxon>asterids</taxon>
        <taxon>lamiids</taxon>
        <taxon>Solanales</taxon>
        <taxon>Convolvulaceae</taxon>
        <taxon>Cuscuteae</taxon>
        <taxon>Cuscuta</taxon>
        <taxon>Cuscuta subgen. Cuscuta</taxon>
    </lineage>
</organism>
<evidence type="ECO:0000313" key="2">
    <source>
        <dbReference type="Proteomes" id="UP001152523"/>
    </source>
</evidence>
<proteinExistence type="predicted"/>
<dbReference type="Proteomes" id="UP001152523">
    <property type="component" value="Unassembled WGS sequence"/>
</dbReference>
<accession>A0AAV0DXX4</accession>
<dbReference type="AlphaFoldDB" id="A0AAV0DXX4"/>
<dbReference type="EMBL" id="CAMAPF010000148">
    <property type="protein sequence ID" value="CAH9108650.1"/>
    <property type="molecule type" value="Genomic_DNA"/>
</dbReference>
<gene>
    <name evidence="1" type="ORF">CEPIT_LOCUS18416</name>
</gene>
<name>A0AAV0DXX4_9ASTE</name>